<dbReference type="PANTHER" id="PTHR14270:SF0">
    <property type="entry name" value="NONSENSE-MEDIATED MRNA DECAY FACTOR SMG9"/>
    <property type="match status" value="1"/>
</dbReference>
<dbReference type="STRING" id="35525.A0A164YCM1"/>
<gene>
    <name evidence="2" type="ORF">APZ42_019656</name>
</gene>
<evidence type="ECO:0008006" key="4">
    <source>
        <dbReference type="Google" id="ProtNLM"/>
    </source>
</evidence>
<accession>A0A164YCM1</accession>
<dbReference type="PANTHER" id="PTHR14270">
    <property type="entry name" value="NONSENSE-MEDIATED MRNA DECAY FACTOR SMG9"/>
    <property type="match status" value="1"/>
</dbReference>
<dbReference type="InterPro" id="IPR039177">
    <property type="entry name" value="SMG9"/>
</dbReference>
<reference evidence="2 3" key="1">
    <citation type="submission" date="2016-03" db="EMBL/GenBank/DDBJ databases">
        <title>EvidentialGene: Evidence-directed Construction of Genes on Genomes.</title>
        <authorList>
            <person name="Gilbert D.G."/>
            <person name="Choi J.-H."/>
            <person name="Mockaitis K."/>
            <person name="Colbourne J."/>
            <person name="Pfrender M."/>
        </authorList>
    </citation>
    <scope>NUCLEOTIDE SEQUENCE [LARGE SCALE GENOMIC DNA]</scope>
    <source>
        <strain evidence="2 3">Xinb3</strain>
        <tissue evidence="2">Complete organism</tissue>
    </source>
</reference>
<feature type="compositionally biased region" description="Polar residues" evidence="1">
    <location>
        <begin position="75"/>
        <end position="86"/>
    </location>
</feature>
<organism evidence="2 3">
    <name type="scientific">Daphnia magna</name>
    <dbReference type="NCBI Taxonomy" id="35525"/>
    <lineage>
        <taxon>Eukaryota</taxon>
        <taxon>Metazoa</taxon>
        <taxon>Ecdysozoa</taxon>
        <taxon>Arthropoda</taxon>
        <taxon>Crustacea</taxon>
        <taxon>Branchiopoda</taxon>
        <taxon>Diplostraca</taxon>
        <taxon>Cladocera</taxon>
        <taxon>Anomopoda</taxon>
        <taxon>Daphniidae</taxon>
        <taxon>Daphnia</taxon>
    </lineage>
</organism>
<proteinExistence type="predicted"/>
<name>A0A164YCM1_9CRUS</name>
<dbReference type="AlphaFoldDB" id="A0A164YCM1"/>
<dbReference type="GO" id="GO:0000184">
    <property type="term" value="P:nuclear-transcribed mRNA catabolic process, nonsense-mediated decay"/>
    <property type="evidence" value="ECO:0007669"/>
    <property type="project" value="InterPro"/>
</dbReference>
<dbReference type="EMBL" id="LRGB01000930">
    <property type="protein sequence ID" value="KZS15121.1"/>
    <property type="molecule type" value="Genomic_DNA"/>
</dbReference>
<dbReference type="Proteomes" id="UP000076858">
    <property type="component" value="Unassembled WGS sequence"/>
</dbReference>
<keyword evidence="3" id="KW-1185">Reference proteome</keyword>
<protein>
    <recommendedName>
        <fullName evidence="4">Protein SMG9</fullName>
    </recommendedName>
</protein>
<evidence type="ECO:0000313" key="2">
    <source>
        <dbReference type="EMBL" id="KZS15121.1"/>
    </source>
</evidence>
<comment type="caution">
    <text evidence="2">The sequence shown here is derived from an EMBL/GenBank/DDBJ whole genome shotgun (WGS) entry which is preliminary data.</text>
</comment>
<evidence type="ECO:0000313" key="3">
    <source>
        <dbReference type="Proteomes" id="UP000076858"/>
    </source>
</evidence>
<evidence type="ECO:0000256" key="1">
    <source>
        <dbReference type="SAM" id="MobiDB-lite"/>
    </source>
</evidence>
<feature type="region of interest" description="Disordered" evidence="1">
    <location>
        <begin position="75"/>
        <end position="161"/>
    </location>
</feature>
<feature type="compositionally biased region" description="Polar residues" evidence="1">
    <location>
        <begin position="141"/>
        <end position="151"/>
    </location>
</feature>
<sequence>MHMAFLRHSYGTDYTDTNYCTVSQLKEHGTNELAPWYDHRMRMKRMCTMSFALTRTIVTTRFKLADSVKKIKINNMSQPEASSTSRGKSRRDGGKQSLYRPTRDERDRSGYNSGYRGKSRQAANVDAAPPTILLKTRANDTRSLSPVQQVKPSGPLASGENLSRDAFKVHARKDVSDNTAVLSMATPVKFLSKDLIFQDSLHDFLTDNCEFLVIGCVGLQWSGKSSVLSHLASSNCRTFVKQTVFSVATSSLQMEGLTGTIGLDAFVTGDRIIWLDCQPLLSAAIAEREIATNYNKDGYKEIHPKLESSCVGTLVEVESLQLLSFLYCICHILIVVQDSLGDPNLIRLLQTAEMLKPNLANDDTVADHMPHLVTIYNRAQPSDLVPEMLKQTHKFYKMAFKKSRLQISSEQFGDLQKTDDEANFVSLVDWTAANDQWTSYEETIPSLKAKLLALPRHSFGPTGLTEKSWFSFSIKAWEAVRKSMLMMEYARLLQ</sequence>
<dbReference type="OrthoDB" id="79514at2759"/>